<reference evidence="3" key="1">
    <citation type="journal article" date="2019" name="Int. J. Syst. Evol. Microbiol.">
        <title>The Global Catalogue of Microorganisms (GCM) 10K type strain sequencing project: providing services to taxonomists for standard genome sequencing and annotation.</title>
        <authorList>
            <consortium name="The Broad Institute Genomics Platform"/>
            <consortium name="The Broad Institute Genome Sequencing Center for Infectious Disease"/>
            <person name="Wu L."/>
            <person name="Ma J."/>
        </authorList>
    </citation>
    <scope>NUCLEOTIDE SEQUENCE [LARGE SCALE GENOMIC DNA]</scope>
    <source>
        <strain evidence="3">CCUG 43111</strain>
    </source>
</reference>
<comment type="caution">
    <text evidence="2">The sequence shown here is derived from an EMBL/GenBank/DDBJ whole genome shotgun (WGS) entry which is preliminary data.</text>
</comment>
<dbReference type="Pfam" id="PF20398">
    <property type="entry name" value="DUF6691"/>
    <property type="match status" value="1"/>
</dbReference>
<feature type="transmembrane region" description="Helical" evidence="1">
    <location>
        <begin position="113"/>
        <end position="133"/>
    </location>
</feature>
<feature type="transmembrane region" description="Helical" evidence="1">
    <location>
        <begin position="40"/>
        <end position="60"/>
    </location>
</feature>
<dbReference type="EMBL" id="JBHSMR010000013">
    <property type="protein sequence ID" value="MFC5478542.1"/>
    <property type="molecule type" value="Genomic_DNA"/>
</dbReference>
<gene>
    <name evidence="2" type="ORF">ACFPQ5_10105</name>
</gene>
<evidence type="ECO:0000313" key="3">
    <source>
        <dbReference type="Proteomes" id="UP001596101"/>
    </source>
</evidence>
<dbReference type="RefSeq" id="WP_379754425.1">
    <property type="nucleotide sequence ID" value="NZ_JBHSMR010000013.1"/>
</dbReference>
<organism evidence="2 3">
    <name type="scientific">Massilia suwonensis</name>
    <dbReference type="NCBI Taxonomy" id="648895"/>
    <lineage>
        <taxon>Bacteria</taxon>
        <taxon>Pseudomonadati</taxon>
        <taxon>Pseudomonadota</taxon>
        <taxon>Betaproteobacteria</taxon>
        <taxon>Burkholderiales</taxon>
        <taxon>Oxalobacteraceae</taxon>
        <taxon>Telluria group</taxon>
        <taxon>Massilia</taxon>
    </lineage>
</organism>
<protein>
    <submittedName>
        <fullName evidence="2">DUF6691 family protein</fullName>
    </submittedName>
</protein>
<feature type="transmembrane region" description="Helical" evidence="1">
    <location>
        <begin position="84"/>
        <end position="107"/>
    </location>
</feature>
<name>A0ABW0MMU9_9BURK</name>
<dbReference type="InterPro" id="IPR046513">
    <property type="entry name" value="DUF6691"/>
</dbReference>
<sequence length="144" mass="14776">MYLVSAFAIGLVFGLGLILSGLTDPAKVLAFLDLAGSWDPSLLFTMGGATMVAAIGFRLARIRPAALHGGPIRLPVAGTLDRRLVLGSVVFGVGWGLAGFCPGPALASLATGLSGPLLFVLAMVAGMGVFELAERWRPGRSKPA</sequence>
<accession>A0ABW0MMU9</accession>
<keyword evidence="1" id="KW-1133">Transmembrane helix</keyword>
<proteinExistence type="predicted"/>
<dbReference type="Proteomes" id="UP001596101">
    <property type="component" value="Unassembled WGS sequence"/>
</dbReference>
<evidence type="ECO:0000313" key="2">
    <source>
        <dbReference type="EMBL" id="MFC5478542.1"/>
    </source>
</evidence>
<evidence type="ECO:0000256" key="1">
    <source>
        <dbReference type="SAM" id="Phobius"/>
    </source>
</evidence>
<keyword evidence="3" id="KW-1185">Reference proteome</keyword>
<keyword evidence="1" id="KW-0812">Transmembrane</keyword>
<keyword evidence="1" id="KW-0472">Membrane</keyword>